<dbReference type="PRINTS" id="PR00313">
    <property type="entry name" value="CABNDNGRPT"/>
</dbReference>
<comment type="subcellular location">
    <subcellularLocation>
        <location evidence="1">Secreted</location>
    </subcellularLocation>
</comment>
<evidence type="ECO:0000259" key="3">
    <source>
        <dbReference type="Pfam" id="PF13946"/>
    </source>
</evidence>
<dbReference type="InterPro" id="IPR001343">
    <property type="entry name" value="Hemolysn_Ca-bd"/>
</dbReference>
<dbReference type="InterPro" id="IPR050557">
    <property type="entry name" value="RTX_toxin/Mannuronan_C5-epim"/>
</dbReference>
<dbReference type="InterPro" id="IPR011049">
    <property type="entry name" value="Serralysin-like_metalloprot_C"/>
</dbReference>
<dbReference type="Pfam" id="PF13946">
    <property type="entry name" value="DUF4214"/>
    <property type="match status" value="1"/>
</dbReference>
<dbReference type="PANTHER" id="PTHR38340">
    <property type="entry name" value="S-LAYER PROTEIN"/>
    <property type="match status" value="1"/>
</dbReference>
<dbReference type="InterPro" id="IPR025282">
    <property type="entry name" value="DUF4214"/>
</dbReference>
<sequence>MVQNAAPIELSFGLDGAEWLGDDRDNMVEAQGAYQLRLRSLTKVLTYEEQGVEGGPAMSGVFVKMTPQMKSGQDASNPLEISLNGAVFNLQSLSLYSPGQILGEFNFTTDKGTVTAQLDAKTGVLTFDQEADRAILDGVSRVTIRPTDKTQVWGIDNIKVAVPPPNTAPTFVEAEQPVKVKSNGEAIDLAKLLHVSDTDAGQKLEWKLVGDPAEHGKALVAARADSGAADIAPQGSLSYQAQLGYSGADSFTVEVSDGVTSVTRKIVLEVSAPEVQVSGLAFTSAVAKNDSLRTNKLAQEVKVTLDTPLKAGQLLFGSLDNGKSWVPINIPAGEKDVLWKGLALTGSGTIQLRLDDGPGKSEIIAQRAYLVDQEGPLRTVSGLTLENGAASASNDFYANSKDQILSGRLDAPLADGEAVRVKVGNGNFVSAGIDPQDPLRWFLKPGQFTQTETKRTIEVGVADDLGNWGKTVSGTFQLDQEAPHAYLQSVPAPDPALNKLFAKISFTDGFGSGLDVSSVKPGNISIKDSQGRELKIVQAEATNDGLRYVAEAPGGSWDKDEYGTYTVSLNANSLKDKAGNAVAANPDMGKLFIVEAEVKPEPIKPTPRPEPEAPRPVPEVMDGVTVGKTIGADSVTGTSTATVTVPTVTSGRQDDSKTPNKGLADIALDVASGGREAKLTVSLPVGAGLGAEGSTVLLSKEQALLDLIRRIEQKTDAASSTQADMKGQGTSFLDGLGKDVTVLSKTITPSLVSGSDIKQPILISGSSTTPAGGGTNSTVIGLVIDASQLAKGAVLQLNNVDFAAVVGDATLRGGDGRNYVVGDNASQNIFLGVDDDVLKGGGGNDILGSAGGNDILDGGADNDTLVGGIGNDTLIGGNGNDVLQGGRSDQGAWSFSVNAKGEIVASHEQAVFAPGQNEAVQMAELNKLPELAFLNAGKDKLADLGLLYHAAFGRAADIGGLNFYTGVKASLTSVAASFAASAEWKAAKMDTIDDEAFLNKLYEQVMGRAADKGGFEFWTKALSGGYGVKVTRADVLLNFALSDEHRKLQAKEGVFAKTTLEKESGWINGSGDDRLEGGAGSDVLVGGDGKDTAVYSGKQADYKILLGADGQIKVADKANADVDTLSSIEQAEFSDGTISLAFTQADAARLKTAGLLYQAVFDRAADVGGINWWLVSQSSSQQMVNSFSASDEFQKLYGKLDNAAFVHALYANSGLAANAAGGEAAWVSYLGTHSRAELVGSWIAQDAVIQAQQAGQGLWLA</sequence>
<dbReference type="Proteomes" id="UP000541535">
    <property type="component" value="Unassembled WGS sequence"/>
</dbReference>
<dbReference type="AlphaFoldDB" id="A0A7W5BBF7"/>
<evidence type="ECO:0000256" key="1">
    <source>
        <dbReference type="ARBA" id="ARBA00004613"/>
    </source>
</evidence>
<dbReference type="Gene3D" id="2.150.10.10">
    <property type="entry name" value="Serralysin-like metalloprotease, C-terminal"/>
    <property type="match status" value="2"/>
</dbReference>
<keyword evidence="2" id="KW-0964">Secreted</keyword>
<dbReference type="InterPro" id="IPR018511">
    <property type="entry name" value="Hemolysin-typ_Ca-bd_CS"/>
</dbReference>
<dbReference type="Pfam" id="PF00353">
    <property type="entry name" value="HemolysinCabind"/>
    <property type="match status" value="3"/>
</dbReference>
<organism evidence="4 5">
    <name type="scientific">Pseudoduganella violacea</name>
    <dbReference type="NCBI Taxonomy" id="1715466"/>
    <lineage>
        <taxon>Bacteria</taxon>
        <taxon>Pseudomonadati</taxon>
        <taxon>Pseudomonadota</taxon>
        <taxon>Betaproteobacteria</taxon>
        <taxon>Burkholderiales</taxon>
        <taxon>Oxalobacteraceae</taxon>
        <taxon>Telluria group</taxon>
        <taxon>Pseudoduganella</taxon>
    </lineage>
</organism>
<comment type="caution">
    <text evidence="4">The sequence shown here is derived from an EMBL/GenBank/DDBJ whole genome shotgun (WGS) entry which is preliminary data.</text>
</comment>
<reference evidence="4 5" key="1">
    <citation type="submission" date="2020-08" db="EMBL/GenBank/DDBJ databases">
        <title>Genomic Encyclopedia of Type Strains, Phase III (KMG-III): the genomes of soil and plant-associated and newly described type strains.</title>
        <authorList>
            <person name="Whitman W."/>
        </authorList>
    </citation>
    <scope>NUCLEOTIDE SEQUENCE [LARGE SCALE GENOMIC DNA]</scope>
    <source>
        <strain evidence="4 5">CECT 8897</strain>
    </source>
</reference>
<feature type="domain" description="DUF4214" evidence="3">
    <location>
        <begin position="975"/>
        <end position="1046"/>
    </location>
</feature>
<name>A0A7W5BBF7_9BURK</name>
<dbReference type="EMBL" id="JACHXD010000008">
    <property type="protein sequence ID" value="MBB3120043.1"/>
    <property type="molecule type" value="Genomic_DNA"/>
</dbReference>
<dbReference type="GO" id="GO:0005509">
    <property type="term" value="F:calcium ion binding"/>
    <property type="evidence" value="ECO:0007669"/>
    <property type="project" value="InterPro"/>
</dbReference>
<dbReference type="GO" id="GO:0005576">
    <property type="term" value="C:extracellular region"/>
    <property type="evidence" value="ECO:0007669"/>
    <property type="project" value="UniProtKB-SubCell"/>
</dbReference>
<evidence type="ECO:0000256" key="2">
    <source>
        <dbReference type="ARBA" id="ARBA00022525"/>
    </source>
</evidence>
<dbReference type="PANTHER" id="PTHR38340:SF1">
    <property type="entry name" value="S-LAYER PROTEIN"/>
    <property type="match status" value="1"/>
</dbReference>
<protein>
    <submittedName>
        <fullName evidence="4">Ca2+-binding RTX toxin-like protein</fullName>
    </submittedName>
</protein>
<evidence type="ECO:0000313" key="4">
    <source>
        <dbReference type="EMBL" id="MBB3120043.1"/>
    </source>
</evidence>
<dbReference type="RefSeq" id="WP_183441833.1">
    <property type="nucleotide sequence ID" value="NZ_JACHXD010000008.1"/>
</dbReference>
<proteinExistence type="predicted"/>
<evidence type="ECO:0000313" key="5">
    <source>
        <dbReference type="Proteomes" id="UP000541535"/>
    </source>
</evidence>
<dbReference type="SUPFAM" id="SSF51120">
    <property type="entry name" value="beta-Roll"/>
    <property type="match status" value="2"/>
</dbReference>
<gene>
    <name evidence="4" type="ORF">FHS03_003102</name>
</gene>
<keyword evidence="5" id="KW-1185">Reference proteome</keyword>
<dbReference type="Pfam" id="PF17963">
    <property type="entry name" value="Big_9"/>
    <property type="match status" value="1"/>
</dbReference>
<accession>A0A7W5BBF7</accession>
<dbReference type="PROSITE" id="PS00330">
    <property type="entry name" value="HEMOLYSIN_CALCIUM"/>
    <property type="match status" value="3"/>
</dbReference>